<evidence type="ECO:0000256" key="1">
    <source>
        <dbReference type="SAM" id="MobiDB-lite"/>
    </source>
</evidence>
<dbReference type="RefSeq" id="WP_076928286.1">
    <property type="nucleotide sequence ID" value="NZ_DAMBAO010000006.1"/>
</dbReference>
<dbReference type="GO" id="GO:0015627">
    <property type="term" value="C:type II protein secretion system complex"/>
    <property type="evidence" value="ECO:0007669"/>
    <property type="project" value="TreeGrafter"/>
</dbReference>
<evidence type="ECO:0008006" key="4">
    <source>
        <dbReference type="Google" id="ProtNLM"/>
    </source>
</evidence>
<dbReference type="STRING" id="1642647.PSM36_0056"/>
<dbReference type="InterPro" id="IPR051675">
    <property type="entry name" value="Endo/Exo/Phosphatase_dom_1"/>
</dbReference>
<keyword evidence="3" id="KW-1185">Reference proteome</keyword>
<feature type="compositionally biased region" description="Basic and acidic residues" evidence="1">
    <location>
        <begin position="72"/>
        <end position="90"/>
    </location>
</feature>
<dbReference type="PANTHER" id="PTHR21180">
    <property type="entry name" value="ENDONUCLEASE/EXONUCLEASE/PHOSPHATASE FAMILY DOMAIN-CONTAINING PROTEIN 1"/>
    <property type="match status" value="1"/>
</dbReference>
<dbReference type="Proteomes" id="UP000187464">
    <property type="component" value="Chromosome I"/>
</dbReference>
<dbReference type="AlphaFoldDB" id="A0A1R3SYK4"/>
<dbReference type="Gene3D" id="1.10.150.280">
    <property type="entry name" value="AF1531-like domain"/>
    <property type="match status" value="1"/>
</dbReference>
<name>A0A1R3SYK4_9BACT</name>
<sequence length="264" mass="30490">MRWKDFLYFQRGSKTAVILLLILIVLTFILNALLSYKNSSDVILMQNDSLVREFEEFRRTLKVREPSAVTVPEEREAPMERKSAAERSSDKGGSANKSISRQGEKNATERYSSRSSDISSFRAAYPSMEKLSEGETISLNKADTSEWKKVPGIGSVYASRIVKYRDLLGGFVYVEQLLEVYGIDQELFSRIAVYIEPDGNFRRIQVNQSDFKELLRHPYLNYKQVQAIMSIRRRKGNITSIRELSILDEFTPDDILRLEPYLEF</sequence>
<proteinExistence type="predicted"/>
<reference evidence="2 3" key="1">
    <citation type="submission" date="2016-08" db="EMBL/GenBank/DDBJ databases">
        <authorList>
            <person name="Seilhamer J.J."/>
        </authorList>
    </citation>
    <scope>NUCLEOTIDE SEQUENCE [LARGE SCALE GENOMIC DNA]</scope>
    <source>
        <strain evidence="2">M3/6</strain>
    </source>
</reference>
<dbReference type="Pfam" id="PF12836">
    <property type="entry name" value="HHH_3"/>
    <property type="match status" value="1"/>
</dbReference>
<evidence type="ECO:0000313" key="2">
    <source>
        <dbReference type="EMBL" id="SCD18892.1"/>
    </source>
</evidence>
<organism evidence="2 3">
    <name type="scientific">Proteiniphilum saccharofermentans</name>
    <dbReference type="NCBI Taxonomy" id="1642647"/>
    <lineage>
        <taxon>Bacteria</taxon>
        <taxon>Pseudomonadati</taxon>
        <taxon>Bacteroidota</taxon>
        <taxon>Bacteroidia</taxon>
        <taxon>Bacteroidales</taxon>
        <taxon>Dysgonomonadaceae</taxon>
        <taxon>Proteiniphilum</taxon>
    </lineage>
</organism>
<gene>
    <name evidence="2" type="ORF">PSM36_0056</name>
</gene>
<accession>A0A1R3SYK4</accession>
<evidence type="ECO:0000313" key="3">
    <source>
        <dbReference type="Proteomes" id="UP000187464"/>
    </source>
</evidence>
<dbReference type="EMBL" id="LT605205">
    <property type="protein sequence ID" value="SCD18892.1"/>
    <property type="molecule type" value="Genomic_DNA"/>
</dbReference>
<dbReference type="InterPro" id="IPR010994">
    <property type="entry name" value="RuvA_2-like"/>
</dbReference>
<dbReference type="SUPFAM" id="SSF47781">
    <property type="entry name" value="RuvA domain 2-like"/>
    <property type="match status" value="2"/>
</dbReference>
<feature type="region of interest" description="Disordered" evidence="1">
    <location>
        <begin position="68"/>
        <end position="114"/>
    </location>
</feature>
<dbReference type="KEGG" id="psac:PSM36_0056"/>
<dbReference type="PANTHER" id="PTHR21180:SF32">
    <property type="entry name" value="ENDONUCLEASE_EXONUCLEASE_PHOSPHATASE FAMILY DOMAIN-CONTAINING PROTEIN 1"/>
    <property type="match status" value="1"/>
</dbReference>
<feature type="compositionally biased region" description="Basic and acidic residues" evidence="1">
    <location>
        <begin position="102"/>
        <end position="112"/>
    </location>
</feature>
<dbReference type="GO" id="GO:0015628">
    <property type="term" value="P:protein secretion by the type II secretion system"/>
    <property type="evidence" value="ECO:0007669"/>
    <property type="project" value="TreeGrafter"/>
</dbReference>
<protein>
    <recommendedName>
        <fullName evidence="4">Competence protein ComEA helix-hairpin-helix repeat region</fullName>
    </recommendedName>
</protein>